<proteinExistence type="predicted"/>
<name>Q75C50_EREGS</name>
<dbReference type="PROSITE" id="PS50181">
    <property type="entry name" value="FBOX"/>
    <property type="match status" value="1"/>
</dbReference>
<feature type="domain" description="F-box" evidence="1">
    <location>
        <begin position="29"/>
        <end position="74"/>
    </location>
</feature>
<organism evidence="2 3">
    <name type="scientific">Eremothecium gossypii (strain ATCC 10895 / CBS 109.51 / FGSC 9923 / NRRL Y-1056)</name>
    <name type="common">Yeast</name>
    <name type="synonym">Ashbya gossypii</name>
    <dbReference type="NCBI Taxonomy" id="284811"/>
    <lineage>
        <taxon>Eukaryota</taxon>
        <taxon>Fungi</taxon>
        <taxon>Dikarya</taxon>
        <taxon>Ascomycota</taxon>
        <taxon>Saccharomycotina</taxon>
        <taxon>Saccharomycetes</taxon>
        <taxon>Saccharomycetales</taxon>
        <taxon>Saccharomycetaceae</taxon>
        <taxon>Eremothecium</taxon>
    </lineage>
</organism>
<protein>
    <submittedName>
        <fullName evidence="2">ACR067Cp</fullName>
    </submittedName>
</protein>
<dbReference type="RefSeq" id="NP_983469.1">
    <property type="nucleotide sequence ID" value="NM_208822.1"/>
</dbReference>
<dbReference type="SUPFAM" id="SSF52047">
    <property type="entry name" value="RNI-like"/>
    <property type="match status" value="1"/>
</dbReference>
<evidence type="ECO:0000313" key="3">
    <source>
        <dbReference type="Proteomes" id="UP000000591"/>
    </source>
</evidence>
<dbReference type="OMA" id="NTCLFEC"/>
<dbReference type="OrthoDB" id="4024240at2759"/>
<dbReference type="HOGENOM" id="CLU_027971_0_0_1"/>
<evidence type="ECO:0000259" key="1">
    <source>
        <dbReference type="PROSITE" id="PS50181"/>
    </source>
</evidence>
<dbReference type="EMBL" id="AE016816">
    <property type="protein sequence ID" value="AAS51293.1"/>
    <property type="molecule type" value="Genomic_DNA"/>
</dbReference>
<dbReference type="eggNOG" id="ENOG502R8TB">
    <property type="taxonomic scope" value="Eukaryota"/>
</dbReference>
<accession>Q75C50</accession>
<dbReference type="Gene3D" id="3.80.10.10">
    <property type="entry name" value="Ribonuclease Inhibitor"/>
    <property type="match status" value="1"/>
</dbReference>
<dbReference type="SUPFAM" id="SSF81383">
    <property type="entry name" value="F-box domain"/>
    <property type="match status" value="1"/>
</dbReference>
<dbReference type="Proteomes" id="UP000000591">
    <property type="component" value="Chromosome III"/>
</dbReference>
<dbReference type="InterPro" id="IPR036047">
    <property type="entry name" value="F-box-like_dom_sf"/>
</dbReference>
<dbReference type="KEGG" id="ago:AGOS_ACR067C"/>
<evidence type="ECO:0000313" key="2">
    <source>
        <dbReference type="EMBL" id="AAS51293.1"/>
    </source>
</evidence>
<sequence>MAKKWGKGGQNVGTLDHCGMRMCAVSEEQQGMPALPLEVKTEIVRHLSQHDLVGLASVSRAFHGTALAAIYREVVVEVGERGPVERSAVGRGTVIRSAASWRRFVGVVRERRTRGELVRAVRILCLPVGVKRCESHYFVQEVLPLLTQLREFRYHIRADWIPDDVYAHLPQQIALIDMPLKPIVAARKQKFLIQELLCKTYVCKGALHQYLRDISACSWELRQNLTKLQLHRDGMSHSFTPRAVNVGQSLVVTQYMIDNNLPQPDGAIRDFAVIYGDLDTNFWDFLKDIGPLENLRELDISGADFRPSDAVTVRNNIALRHVETLSFTNVNEIQVLPEISYEVSDMRWLLDTHFRQGFLPSIAREFRNLRRLRLDYKEAVRDSTPEFLKELAGAGVRLVEIDLMIRWDKSRALTETWESTTERYVQGITAHRATLNKLSLLAKEELNYFELHKNIPAASLSKLARCENIQSLRIYGDSLQNCGGDLLEAFPRLKYLDLCGREAAGPPHLGLYPAREAKLDNWYRTIHIPVRLAERITPLRFVRINTCLFECPADGPVSPCPQGFDRWFERRTRVSMADD</sequence>
<dbReference type="InterPro" id="IPR032675">
    <property type="entry name" value="LRR_dom_sf"/>
</dbReference>
<reference evidence="2 3" key="1">
    <citation type="journal article" date="2004" name="Science">
        <title>The Ashbya gossypii genome as a tool for mapping the ancient Saccharomyces cerevisiae genome.</title>
        <authorList>
            <person name="Dietrich F.S."/>
            <person name="Voegeli S."/>
            <person name="Brachat S."/>
            <person name="Lerch A."/>
            <person name="Gates K."/>
            <person name="Steiner S."/>
            <person name="Mohr C."/>
            <person name="Pohlmann R."/>
            <person name="Luedi P."/>
            <person name="Choi S."/>
            <person name="Wing R.A."/>
            <person name="Flavier A."/>
            <person name="Gaffney T.D."/>
            <person name="Philippsen P."/>
        </authorList>
    </citation>
    <scope>NUCLEOTIDE SEQUENCE [LARGE SCALE GENOMIC DNA]</scope>
    <source>
        <strain evidence="3">ATCC 10895 / CBS 109.51 / FGSC 9923 / NRRL Y-1056</strain>
    </source>
</reference>
<gene>
    <name evidence="2" type="ORF">AGOS_ACR067C</name>
</gene>
<dbReference type="InParanoid" id="Q75C50"/>
<dbReference type="GeneID" id="4619594"/>
<dbReference type="InterPro" id="IPR001810">
    <property type="entry name" value="F-box_dom"/>
</dbReference>
<dbReference type="AlphaFoldDB" id="Q75C50"/>
<reference evidence="3" key="2">
    <citation type="journal article" date="2013" name="G3 (Bethesda)">
        <title>Genomes of Ashbya fungi isolated from insects reveal four mating-type loci, numerous translocations, lack of transposons, and distinct gene duplications.</title>
        <authorList>
            <person name="Dietrich F.S."/>
            <person name="Voegeli S."/>
            <person name="Kuo S."/>
            <person name="Philippsen P."/>
        </authorList>
    </citation>
    <scope>GENOME REANNOTATION</scope>
    <source>
        <strain evidence="3">ATCC 10895 / CBS 109.51 / FGSC 9923 / NRRL Y-1056</strain>
    </source>
</reference>
<keyword evidence="3" id="KW-1185">Reference proteome</keyword>